<sequence>MKKLSFLPPLFSAARATGLRAWQTGRLFQRAVRTALDSIQDVLRAEVQKGNAQLVIDFLTNKGLPAVRALLLERMAARLLLRIGLRGVLASSVVGWVLPFALEQLIKVGHKTGLFEKLRANSTVADTLRRLDELKQATWKSLAPDHGTGAEVLPDDAELPRQLLS</sequence>
<dbReference type="AlphaFoldDB" id="A0A212T8X7"/>
<name>A0A212T8X7_9BACT</name>
<evidence type="ECO:0000313" key="1">
    <source>
        <dbReference type="EMBL" id="SNC62479.1"/>
    </source>
</evidence>
<organism evidence="1 2">
    <name type="scientific">Hymenobacter gelipurpurascens</name>
    <dbReference type="NCBI Taxonomy" id="89968"/>
    <lineage>
        <taxon>Bacteria</taxon>
        <taxon>Pseudomonadati</taxon>
        <taxon>Bacteroidota</taxon>
        <taxon>Cytophagia</taxon>
        <taxon>Cytophagales</taxon>
        <taxon>Hymenobacteraceae</taxon>
        <taxon>Hymenobacter</taxon>
    </lineage>
</organism>
<dbReference type="EMBL" id="FYEW01000001">
    <property type="protein sequence ID" value="SNC62479.1"/>
    <property type="molecule type" value="Genomic_DNA"/>
</dbReference>
<evidence type="ECO:0000313" key="2">
    <source>
        <dbReference type="Proteomes" id="UP000198131"/>
    </source>
</evidence>
<reference evidence="2" key="1">
    <citation type="submission" date="2017-06" db="EMBL/GenBank/DDBJ databases">
        <authorList>
            <person name="Varghese N."/>
            <person name="Submissions S."/>
        </authorList>
    </citation>
    <scope>NUCLEOTIDE SEQUENCE [LARGE SCALE GENOMIC DNA]</scope>
    <source>
        <strain evidence="2">DSM 11116</strain>
    </source>
</reference>
<dbReference type="Proteomes" id="UP000198131">
    <property type="component" value="Unassembled WGS sequence"/>
</dbReference>
<keyword evidence="2" id="KW-1185">Reference proteome</keyword>
<gene>
    <name evidence="1" type="ORF">SAMN06265337_0679</name>
</gene>
<proteinExistence type="predicted"/>
<protein>
    <submittedName>
        <fullName evidence="1">Uncharacterized protein</fullName>
    </submittedName>
</protein>
<dbReference type="OrthoDB" id="880094at2"/>
<accession>A0A212T8X7</accession>
<dbReference type="RefSeq" id="WP_088841995.1">
    <property type="nucleotide sequence ID" value="NZ_FYEW01000001.1"/>
</dbReference>